<evidence type="ECO:0000256" key="1">
    <source>
        <dbReference type="SAM" id="MobiDB-lite"/>
    </source>
</evidence>
<dbReference type="Gramene" id="KZM84131">
    <property type="protein sequence ID" value="KZM84131"/>
    <property type="gene ID" value="DCAR_028322"/>
</dbReference>
<dbReference type="InterPro" id="IPR051942">
    <property type="entry name" value="DENN_domain_containing_2"/>
</dbReference>
<dbReference type="InterPro" id="IPR043153">
    <property type="entry name" value="DENN_C"/>
</dbReference>
<dbReference type="Gene3D" id="3.40.50.11500">
    <property type="match status" value="1"/>
</dbReference>
<gene>
    <name evidence="3" type="ORF">DCAR_028322</name>
</gene>
<dbReference type="SMART" id="SM00799">
    <property type="entry name" value="DENN"/>
    <property type="match status" value="1"/>
</dbReference>
<dbReference type="InterPro" id="IPR001194">
    <property type="entry name" value="cDENN_dom"/>
</dbReference>
<comment type="caution">
    <text evidence="3">The sequence shown here is derived from an EMBL/GenBank/DDBJ whole genome shotgun (WGS) entry which is preliminary data.</text>
</comment>
<evidence type="ECO:0000259" key="2">
    <source>
        <dbReference type="SMART" id="SM00799"/>
    </source>
</evidence>
<dbReference type="Gene3D" id="3.30.450.200">
    <property type="match status" value="1"/>
</dbReference>
<dbReference type="PANTHER" id="PTHR15288">
    <property type="entry name" value="DENN DOMAIN-CONTAINING PROTEIN 2"/>
    <property type="match status" value="1"/>
</dbReference>
<evidence type="ECO:0000313" key="3">
    <source>
        <dbReference type="EMBL" id="KZM84131.1"/>
    </source>
</evidence>
<feature type="compositionally biased region" description="Polar residues" evidence="1">
    <location>
        <begin position="50"/>
        <end position="60"/>
    </location>
</feature>
<dbReference type="PANTHER" id="PTHR15288:SF4">
    <property type="entry name" value="OS02G0777100 PROTEIN"/>
    <property type="match status" value="1"/>
</dbReference>
<sequence>MENNEGSGSPSWRASLFMPTAGDVARAVVAAATAATTPSSPSSPVLTSSNDESGSHLQKLQQQVSRLLRGLSDPPEVKNRAYNPEVLTKLKRQWASFQIRSLDHRIWKEPSKLIEGMVVVGLHPSCDIRPLQNLSFGRKSEGSSRSRTELELQSLVETNLEPQVLYVYPPEKQLPLTDKDLISFCLPAGVEVHAVERTSSMSELNEILLGQEHFRQSDLSFIFRMQVADLSTLYGCCVLVDEIIQESSGLLSAVSDRQHLRLPLSRHILTTRRCYCILTRVPCFELHFGVFNSMFTEERLERLTKNIGESDMDSLLLYDEENYSEDRQENLAEISASNSPEHGEKGMLNDTVQSLQRSQLCTSDIISKNAIDDNLYPEHRNLKEENSLSEVLDNNFVVPEAEKLQADKKSLGAAHLSEACDTPIADISINNNTSQMHLPISQHQLYESLESSSSFQGSPSEDRNFRNNFDETELEEASVSGQSSDHNDILEWAKANNHGSLRIISEYYQLSCPARGSTLKFHPLEHLNPLEFHRPDEAVLRIARSTMDLESCSNGSENAEVRSALMAEEESAALSVWAIACLCGSLRLEHVLTLFAGVLLEKKIVILCSNLVLPKDMQDFLDAPVPYIVGVKTQTDVLQSKLADVIFINANKNQKFCNRVNNGLFHDNTTHKSWTVYHDTVVPNKSRPNFRLDVAWTLTKNNNLTTTALWKQVRARAIPELPRQKELYSSLAPYHSKLVGESYLGRRRPVYQCTDIQVAAANSFLEVLRTYLDSLTSNLRSHTITNVQSNDDKVSLLLKESFIESFPSRDRPFMKLFLDTQLFTAHTDLMLAFFQKE</sequence>
<feature type="domain" description="cDENN" evidence="2">
    <location>
        <begin position="270"/>
        <end position="653"/>
    </location>
</feature>
<accession>A0A175YLW1</accession>
<dbReference type="AlphaFoldDB" id="A0A175YLW1"/>
<dbReference type="STRING" id="79200.A0A175YLW1"/>
<name>A0A175YLW1_DAUCS</name>
<dbReference type="InterPro" id="IPR005113">
    <property type="entry name" value="uDENN_dom"/>
</dbReference>
<protein>
    <recommendedName>
        <fullName evidence="2">cDENN domain-containing protein</fullName>
    </recommendedName>
</protein>
<reference evidence="3" key="1">
    <citation type="journal article" date="2016" name="Nat. Genet.">
        <title>A high-quality carrot genome assembly provides new insights into carotenoid accumulation and asterid genome evolution.</title>
        <authorList>
            <person name="Iorizzo M."/>
            <person name="Ellison S."/>
            <person name="Senalik D."/>
            <person name="Zeng P."/>
            <person name="Satapoomin P."/>
            <person name="Huang J."/>
            <person name="Bowman M."/>
            <person name="Iovene M."/>
            <person name="Sanseverino W."/>
            <person name="Cavagnaro P."/>
            <person name="Yildiz M."/>
            <person name="Macko-Podgorni A."/>
            <person name="Moranska E."/>
            <person name="Grzebelus E."/>
            <person name="Grzebelus D."/>
            <person name="Ashrafi H."/>
            <person name="Zheng Z."/>
            <person name="Cheng S."/>
            <person name="Spooner D."/>
            <person name="Van Deynze A."/>
            <person name="Simon P."/>
        </authorList>
    </citation>
    <scope>NUCLEOTIDE SEQUENCE [LARGE SCALE GENOMIC DNA]</scope>
    <source>
        <tissue evidence="3">Leaf</tissue>
    </source>
</reference>
<dbReference type="Pfam" id="PF03456">
    <property type="entry name" value="uDENN"/>
    <property type="match status" value="1"/>
</dbReference>
<dbReference type="Pfam" id="PF02141">
    <property type="entry name" value="DENN"/>
    <property type="match status" value="1"/>
</dbReference>
<feature type="compositionally biased region" description="Low complexity" evidence="1">
    <location>
        <begin position="32"/>
        <end position="49"/>
    </location>
</feature>
<organism evidence="3">
    <name type="scientific">Daucus carota subsp. sativus</name>
    <name type="common">Carrot</name>
    <dbReference type="NCBI Taxonomy" id="79200"/>
    <lineage>
        <taxon>Eukaryota</taxon>
        <taxon>Viridiplantae</taxon>
        <taxon>Streptophyta</taxon>
        <taxon>Embryophyta</taxon>
        <taxon>Tracheophyta</taxon>
        <taxon>Spermatophyta</taxon>
        <taxon>Magnoliopsida</taxon>
        <taxon>eudicotyledons</taxon>
        <taxon>Gunneridae</taxon>
        <taxon>Pentapetalae</taxon>
        <taxon>asterids</taxon>
        <taxon>campanulids</taxon>
        <taxon>Apiales</taxon>
        <taxon>Apiaceae</taxon>
        <taxon>Apioideae</taxon>
        <taxon>Scandiceae</taxon>
        <taxon>Daucinae</taxon>
        <taxon>Daucus</taxon>
        <taxon>Daucus sect. Daucus</taxon>
    </lineage>
</organism>
<feature type="region of interest" description="Disordered" evidence="1">
    <location>
        <begin position="32"/>
        <end position="60"/>
    </location>
</feature>
<dbReference type="EMBL" id="LNRQ01000008">
    <property type="protein sequence ID" value="KZM84131.1"/>
    <property type="molecule type" value="Genomic_DNA"/>
</dbReference>
<proteinExistence type="predicted"/>
<dbReference type="OMA" id="CVEPNIE"/>